<keyword evidence="3" id="KW-1185">Reference proteome</keyword>
<feature type="region of interest" description="Disordered" evidence="1">
    <location>
        <begin position="1"/>
        <end position="26"/>
    </location>
</feature>
<evidence type="ECO:0000256" key="1">
    <source>
        <dbReference type="SAM" id="MobiDB-lite"/>
    </source>
</evidence>
<dbReference type="Proteomes" id="UP000243426">
    <property type="component" value="Chromosome I"/>
</dbReference>
<gene>
    <name evidence="2" type="ORF">SAMN05216198_1425</name>
</gene>
<evidence type="ECO:0000313" key="3">
    <source>
        <dbReference type="Proteomes" id="UP000243426"/>
    </source>
</evidence>
<organism evidence="2 3">
    <name type="scientific">Halopseudomonas litoralis</name>
    <dbReference type="NCBI Taxonomy" id="797277"/>
    <lineage>
        <taxon>Bacteria</taxon>
        <taxon>Pseudomonadati</taxon>
        <taxon>Pseudomonadota</taxon>
        <taxon>Gammaproteobacteria</taxon>
        <taxon>Pseudomonadales</taxon>
        <taxon>Pseudomonadaceae</taxon>
        <taxon>Halopseudomonas</taxon>
    </lineage>
</organism>
<sequence length="90" mass="10091">MSQDNSADAPVPDVPPKAAPDTVTLRAQPRSVTRLTAHAHRAFWRFGGRWSPRLVVEYIGAVLFAQERTDVTQYRSLSKTIFPLCFAYKG</sequence>
<dbReference type="EMBL" id="LT629748">
    <property type="protein sequence ID" value="SDS20333.1"/>
    <property type="molecule type" value="Genomic_DNA"/>
</dbReference>
<evidence type="ECO:0000313" key="2">
    <source>
        <dbReference type="EMBL" id="SDS20333.1"/>
    </source>
</evidence>
<proteinExistence type="predicted"/>
<reference evidence="3" key="1">
    <citation type="submission" date="2016-10" db="EMBL/GenBank/DDBJ databases">
        <authorList>
            <person name="Varghese N."/>
            <person name="Submissions S."/>
        </authorList>
    </citation>
    <scope>NUCLEOTIDE SEQUENCE [LARGE SCALE GENOMIC DNA]</scope>
    <source>
        <strain evidence="3">2SM5</strain>
    </source>
</reference>
<accession>A0A1H1QAK1</accession>
<dbReference type="AlphaFoldDB" id="A0A1H1QAK1"/>
<name>A0A1H1QAK1_9GAMM</name>
<dbReference type="RefSeq" id="WP_090272672.1">
    <property type="nucleotide sequence ID" value="NZ_LT629748.1"/>
</dbReference>
<protein>
    <submittedName>
        <fullName evidence="2">Uncharacterized protein</fullName>
    </submittedName>
</protein>